<evidence type="ECO:0000313" key="9">
    <source>
        <dbReference type="Proteomes" id="UP000187404"/>
    </source>
</evidence>
<name>A0A1Q9JGP5_9FIRM</name>
<evidence type="ECO:0000259" key="7">
    <source>
        <dbReference type="PROSITE" id="PS51379"/>
    </source>
</evidence>
<evidence type="ECO:0000313" key="8">
    <source>
        <dbReference type="EMBL" id="OLR55369.1"/>
    </source>
</evidence>
<dbReference type="PANTHER" id="PTHR43724">
    <property type="entry name" value="PYRUVATE SYNTHASE SUBUNIT PORD"/>
    <property type="match status" value="1"/>
</dbReference>
<dbReference type="InterPro" id="IPR011898">
    <property type="entry name" value="PorD_KorD"/>
</dbReference>
<reference evidence="8 9" key="1">
    <citation type="journal article" date="2016" name="Appl. Environ. Microbiol.">
        <title>Function and Phylogeny of Bacterial Butyryl Coenzyme A:Acetate Transferases and Their Diversity in the Proximal Colon of Swine.</title>
        <authorList>
            <person name="Trachsel J."/>
            <person name="Bayles D.O."/>
            <person name="Looft T."/>
            <person name="Levine U.Y."/>
            <person name="Allen H.K."/>
        </authorList>
    </citation>
    <scope>NUCLEOTIDE SEQUENCE [LARGE SCALE GENOMIC DNA]</scope>
    <source>
        <strain evidence="8 9">68-3-10</strain>
    </source>
</reference>
<organism evidence="8 9">
    <name type="scientific">Hornefia porci</name>
    <dbReference type="NCBI Taxonomy" id="2652292"/>
    <lineage>
        <taxon>Bacteria</taxon>
        <taxon>Bacillati</taxon>
        <taxon>Bacillota</taxon>
        <taxon>Clostridia</taxon>
        <taxon>Peptostreptococcales</taxon>
        <taxon>Anaerovoracaceae</taxon>
        <taxon>Hornefia</taxon>
    </lineage>
</organism>
<evidence type="ECO:0000256" key="4">
    <source>
        <dbReference type="ARBA" id="ARBA00022737"/>
    </source>
</evidence>
<dbReference type="GO" id="GO:0051539">
    <property type="term" value="F:4 iron, 4 sulfur cluster binding"/>
    <property type="evidence" value="ECO:0007669"/>
    <property type="project" value="UniProtKB-KW"/>
</dbReference>
<dbReference type="GeneID" id="303115826"/>
<dbReference type="PROSITE" id="PS51379">
    <property type="entry name" value="4FE4S_FER_2"/>
    <property type="match status" value="2"/>
</dbReference>
<feature type="domain" description="4Fe-4S ferredoxin-type" evidence="7">
    <location>
        <begin position="40"/>
        <end position="69"/>
    </location>
</feature>
<evidence type="ECO:0000256" key="3">
    <source>
        <dbReference type="ARBA" id="ARBA00022723"/>
    </source>
</evidence>
<gene>
    <name evidence="8" type="ORF">BHK98_04380</name>
</gene>
<dbReference type="Proteomes" id="UP000187404">
    <property type="component" value="Unassembled WGS sequence"/>
</dbReference>
<dbReference type="AlphaFoldDB" id="A0A1Q9JGP5"/>
<dbReference type="NCBIfam" id="TIGR02179">
    <property type="entry name" value="PorD_KorD"/>
    <property type="match status" value="1"/>
</dbReference>
<comment type="cofactor">
    <cofactor evidence="1">
        <name>[4Fe-4S] cluster</name>
        <dbReference type="ChEBI" id="CHEBI:49883"/>
    </cofactor>
</comment>
<dbReference type="Pfam" id="PF14697">
    <property type="entry name" value="Fer4_21"/>
    <property type="match status" value="1"/>
</dbReference>
<keyword evidence="6" id="KW-0411">Iron-sulfur</keyword>
<keyword evidence="3" id="KW-0479">Metal-binding</keyword>
<dbReference type="PANTHER" id="PTHR43724:SF1">
    <property type="entry name" value="PYRUVATE SYNTHASE SUBUNIT PORD"/>
    <property type="match status" value="1"/>
</dbReference>
<dbReference type="OrthoDB" id="9794954at2"/>
<evidence type="ECO:0000256" key="6">
    <source>
        <dbReference type="ARBA" id="ARBA00023014"/>
    </source>
</evidence>
<protein>
    <submittedName>
        <fullName evidence="8">Ferredoxin</fullName>
    </submittedName>
</protein>
<keyword evidence="4" id="KW-0677">Repeat</keyword>
<evidence type="ECO:0000256" key="5">
    <source>
        <dbReference type="ARBA" id="ARBA00023004"/>
    </source>
</evidence>
<sequence length="101" mass="11335">MFRSAKDINERSTWQELTPGAEIYEPATSKLVMTGEWRTMTPVFDPERCKQCMLCVPYCPDASIPVKDGKRTDTDLDHCKGCGICAKVCPFEAIRMELGGK</sequence>
<dbReference type="GO" id="GO:0016625">
    <property type="term" value="F:oxidoreductase activity, acting on the aldehyde or oxo group of donors, iron-sulfur protein as acceptor"/>
    <property type="evidence" value="ECO:0007669"/>
    <property type="project" value="InterPro"/>
</dbReference>
<dbReference type="SUPFAM" id="SSF54862">
    <property type="entry name" value="4Fe-4S ferredoxins"/>
    <property type="match status" value="1"/>
</dbReference>
<keyword evidence="9" id="KW-1185">Reference proteome</keyword>
<dbReference type="InterPro" id="IPR017896">
    <property type="entry name" value="4Fe4S_Fe-S-bd"/>
</dbReference>
<proteinExistence type="predicted"/>
<dbReference type="RefSeq" id="WP_075712365.1">
    <property type="nucleotide sequence ID" value="NZ_MJIE01000001.1"/>
</dbReference>
<dbReference type="STRING" id="1261640.BHK98_04380"/>
<dbReference type="PROSITE" id="PS00198">
    <property type="entry name" value="4FE4S_FER_1"/>
    <property type="match status" value="1"/>
</dbReference>
<evidence type="ECO:0000256" key="1">
    <source>
        <dbReference type="ARBA" id="ARBA00001966"/>
    </source>
</evidence>
<feature type="domain" description="4Fe-4S ferredoxin-type" evidence="7">
    <location>
        <begin position="70"/>
        <end position="99"/>
    </location>
</feature>
<comment type="caution">
    <text evidence="8">The sequence shown here is derived from an EMBL/GenBank/DDBJ whole genome shotgun (WGS) entry which is preliminary data.</text>
</comment>
<keyword evidence="5" id="KW-0408">Iron</keyword>
<dbReference type="GO" id="GO:0046872">
    <property type="term" value="F:metal ion binding"/>
    <property type="evidence" value="ECO:0007669"/>
    <property type="project" value="UniProtKB-KW"/>
</dbReference>
<evidence type="ECO:0000256" key="2">
    <source>
        <dbReference type="ARBA" id="ARBA00022485"/>
    </source>
</evidence>
<keyword evidence="2" id="KW-0004">4Fe-4S</keyword>
<dbReference type="Gene3D" id="3.30.70.20">
    <property type="match status" value="1"/>
</dbReference>
<dbReference type="EMBL" id="MJIE01000001">
    <property type="protein sequence ID" value="OLR55369.1"/>
    <property type="molecule type" value="Genomic_DNA"/>
</dbReference>
<dbReference type="InterPro" id="IPR017900">
    <property type="entry name" value="4Fe4S_Fe_S_CS"/>
</dbReference>
<accession>A0A1Q9JGP5</accession>